<dbReference type="OrthoDB" id="9784470at2"/>
<dbReference type="PATRIC" id="fig|1341156.4.peg.1335"/>
<dbReference type="InterPro" id="IPR043721">
    <property type="entry name" value="DUF5662"/>
</dbReference>
<accession>A0A011WSP8</accession>
<evidence type="ECO:0000313" key="2">
    <source>
        <dbReference type="Proteomes" id="UP000021369"/>
    </source>
</evidence>
<dbReference type="Proteomes" id="UP000021369">
    <property type="component" value="Unassembled WGS sequence"/>
</dbReference>
<dbReference type="EMBL" id="JEOB01000002">
    <property type="protein sequence ID" value="EXM40015.1"/>
    <property type="molecule type" value="Genomic_DNA"/>
</dbReference>
<evidence type="ECO:0000313" key="1">
    <source>
        <dbReference type="EMBL" id="EXM40015.1"/>
    </source>
</evidence>
<sequence length="180" mass="21386">MDRATSEKALKHFRTVARHRHEVMKNCFRAGIPLQGLTHDLSKFSIEEFSYGVKYFQGNRSPHEGERDEYGFSYAWMHHKGRNKHHFEYWTDYDPVTRVMSPVKVPLKYVKEMFCDRVAASKIYMKDKYDDGSALAYFMKGKNTRMIHPETSALLEKLLVMLKNKGERRTFAYIRKLKDY</sequence>
<reference evidence="1 2" key="1">
    <citation type="submission" date="2013-06" db="EMBL/GenBank/DDBJ databases">
        <title>Rumen cellulosomics: divergent fiber-degrading strategies revealed by comparative genome-wide analysis of six Ruminococcal strains.</title>
        <authorList>
            <person name="Dassa B."/>
            <person name="Borovok I."/>
            <person name="Lamed R."/>
            <person name="Flint H."/>
            <person name="Yeoman C.J."/>
            <person name="White B."/>
            <person name="Bayer E.A."/>
        </authorList>
    </citation>
    <scope>NUCLEOTIDE SEQUENCE [LARGE SCALE GENOMIC DNA]</scope>
    <source>
        <strain evidence="1 2">SY3</strain>
    </source>
</reference>
<name>A0A011WSP8_RUMAL</name>
<keyword evidence="2" id="KW-1185">Reference proteome</keyword>
<protein>
    <submittedName>
        <fullName evidence="1">Catalase</fullName>
    </submittedName>
</protein>
<organism evidence="1 2">
    <name type="scientific">Ruminococcus albus SY3</name>
    <dbReference type="NCBI Taxonomy" id="1341156"/>
    <lineage>
        <taxon>Bacteria</taxon>
        <taxon>Bacillati</taxon>
        <taxon>Bacillota</taxon>
        <taxon>Clostridia</taxon>
        <taxon>Eubacteriales</taxon>
        <taxon>Oscillospiraceae</taxon>
        <taxon>Ruminococcus</taxon>
    </lineage>
</organism>
<dbReference type="AlphaFoldDB" id="A0A011WSP8"/>
<gene>
    <name evidence="1" type="ORF">RASY3_10165</name>
</gene>
<dbReference type="RefSeq" id="WP_024856274.1">
    <property type="nucleotide sequence ID" value="NZ_JEOB01000002.1"/>
</dbReference>
<dbReference type="Pfam" id="PF18907">
    <property type="entry name" value="DUF5662"/>
    <property type="match status" value="1"/>
</dbReference>
<comment type="caution">
    <text evidence="1">The sequence shown here is derived from an EMBL/GenBank/DDBJ whole genome shotgun (WGS) entry which is preliminary data.</text>
</comment>
<proteinExistence type="predicted"/>